<dbReference type="SMART" id="SM00052">
    <property type="entry name" value="EAL"/>
    <property type="match status" value="1"/>
</dbReference>
<feature type="domain" description="GGDEF" evidence="4">
    <location>
        <begin position="352"/>
        <end position="485"/>
    </location>
</feature>
<dbReference type="InterPro" id="IPR013655">
    <property type="entry name" value="PAS_fold_3"/>
</dbReference>
<dbReference type="SUPFAM" id="SSF55785">
    <property type="entry name" value="PYP-like sensor domain (PAS domain)"/>
    <property type="match status" value="1"/>
</dbReference>
<dbReference type="InterPro" id="IPR043128">
    <property type="entry name" value="Rev_trsase/Diguanyl_cyclase"/>
</dbReference>
<organism evidence="5 6">
    <name type="scientific">Lichenicola cladoniae</name>
    <dbReference type="NCBI Taxonomy" id="1484109"/>
    <lineage>
        <taxon>Bacteria</taxon>
        <taxon>Pseudomonadati</taxon>
        <taxon>Pseudomonadota</taxon>
        <taxon>Alphaproteobacteria</taxon>
        <taxon>Acetobacterales</taxon>
        <taxon>Acetobacteraceae</taxon>
        <taxon>Lichenicola</taxon>
    </lineage>
</organism>
<accession>A0A6M8H8E2</accession>
<evidence type="ECO:0000259" key="4">
    <source>
        <dbReference type="PROSITE" id="PS50887"/>
    </source>
</evidence>
<dbReference type="InterPro" id="IPR029016">
    <property type="entry name" value="GAF-like_dom_sf"/>
</dbReference>
<dbReference type="SUPFAM" id="SSF55073">
    <property type="entry name" value="Nucleotide cyclase"/>
    <property type="match status" value="1"/>
</dbReference>
<dbReference type="Gene3D" id="2.10.70.100">
    <property type="match status" value="1"/>
</dbReference>
<protein>
    <submittedName>
        <fullName evidence="5">EAL domain-containing protein</fullName>
    </submittedName>
</protein>
<dbReference type="Pfam" id="PF01590">
    <property type="entry name" value="GAF"/>
    <property type="match status" value="1"/>
</dbReference>
<dbReference type="CDD" id="cd00130">
    <property type="entry name" value="PAS"/>
    <property type="match status" value="1"/>
</dbReference>
<keyword evidence="6" id="KW-1185">Reference proteome</keyword>
<dbReference type="InterPro" id="IPR001633">
    <property type="entry name" value="EAL_dom"/>
</dbReference>
<dbReference type="PANTHER" id="PTHR44757">
    <property type="entry name" value="DIGUANYLATE CYCLASE DGCP"/>
    <property type="match status" value="1"/>
</dbReference>
<evidence type="ECO:0000313" key="6">
    <source>
        <dbReference type="Proteomes" id="UP000500767"/>
    </source>
</evidence>
<gene>
    <name evidence="5" type="ORF">HN018_01325</name>
</gene>
<evidence type="ECO:0000259" key="3">
    <source>
        <dbReference type="PROSITE" id="PS50883"/>
    </source>
</evidence>
<dbReference type="SUPFAM" id="SSF141868">
    <property type="entry name" value="EAL domain-like"/>
    <property type="match status" value="1"/>
</dbReference>
<feature type="domain" description="EAL" evidence="3">
    <location>
        <begin position="494"/>
        <end position="745"/>
    </location>
</feature>
<dbReference type="PROSITE" id="PS50113">
    <property type="entry name" value="PAC"/>
    <property type="match status" value="1"/>
</dbReference>
<dbReference type="Gene3D" id="3.30.450.20">
    <property type="entry name" value="PAS domain"/>
    <property type="match status" value="1"/>
</dbReference>
<dbReference type="PANTHER" id="PTHR44757:SF2">
    <property type="entry name" value="BIOFILM ARCHITECTURE MAINTENANCE PROTEIN MBAA"/>
    <property type="match status" value="1"/>
</dbReference>
<dbReference type="NCBIfam" id="TIGR00229">
    <property type="entry name" value="sensory_box"/>
    <property type="match status" value="1"/>
</dbReference>
<feature type="domain" description="PAS" evidence="1">
    <location>
        <begin position="193"/>
        <end position="264"/>
    </location>
</feature>
<dbReference type="PROSITE" id="PS50887">
    <property type="entry name" value="GGDEF"/>
    <property type="match status" value="1"/>
</dbReference>
<dbReference type="Gene3D" id="3.30.450.40">
    <property type="match status" value="1"/>
</dbReference>
<dbReference type="EMBL" id="CP053708">
    <property type="protein sequence ID" value="QKE88873.1"/>
    <property type="molecule type" value="Genomic_DNA"/>
</dbReference>
<dbReference type="InterPro" id="IPR000014">
    <property type="entry name" value="PAS"/>
</dbReference>
<name>A0A6M8H8E2_9PROT</name>
<dbReference type="InterPro" id="IPR029787">
    <property type="entry name" value="Nucleotide_cyclase"/>
</dbReference>
<dbReference type="InterPro" id="IPR000160">
    <property type="entry name" value="GGDEF_dom"/>
</dbReference>
<dbReference type="Gene3D" id="3.30.70.270">
    <property type="match status" value="1"/>
</dbReference>
<dbReference type="KEGG" id="lck:HN018_01325"/>
<dbReference type="PROSITE" id="PS50112">
    <property type="entry name" value="PAS"/>
    <property type="match status" value="1"/>
</dbReference>
<proteinExistence type="predicted"/>
<sequence>MRDQRSSEREKLQELLRQQIILTRFGELALRSDDLDEILTEACHLVGEAMGTDLAKVVELQEDQATLLVRAGVGWKAGVVGVETIRAADDTSEAHALKTHEPMISPDVSTETRFRYPAFLTDHGVKAVVNVVIIGAKDKPPFGILQVDSREPRDFTDEDILFLRSYANLLAAAVDRLSVIGEMREAQARLRESEARLARAISAAGMSTWEWDTVNDTLRFSHGFEALYGREIGTLPSVGAVQRTVHPEDRSPMDVAMDRALQGEDKGDYTAEFRVVLPDRSIRWLRSTGNAEFDTMGAPTRLAGVTQDITSSRDADERIAHMARHDGLTGLLNRRALRERLEDALLRSQRGESCAILALDLNRFKDVNDTLGHAVGDAVLCAVASRLSEATRETDVLARPGGDEFVVIQFGLHHLQDVEILATRIVDTLSQPFEIDGHTIHTGVSIGIAVVPADGTDVEQVLRCADLALYGAKRDDDIRFRFFEPGMQARVQERRQLVADLHLALDRGEFELHYQPLVELVQNRIIGFEALVRWRHPVRGLVPPDAFIPLAEETGLIEPLGKWILFKACNDAIAWPPDIKVAVNLSVVQFAKGDLPGTVAAALAGAGLMPRRLELEITESLLLHENEATLATLRKLREHGVSISMDDFGIGYSSLSYIAKFPFDKVKIDRSFVAAASSQRRGGAAIIRAVAELCGSLGITTTAEGIETLDQLQQVVSLGCSEGQGYFFAPPRPLADIAALFNSWSQSDHSMH</sequence>
<dbReference type="Gene3D" id="3.20.20.450">
    <property type="entry name" value="EAL domain"/>
    <property type="match status" value="1"/>
</dbReference>
<dbReference type="PROSITE" id="PS50883">
    <property type="entry name" value="EAL"/>
    <property type="match status" value="1"/>
</dbReference>
<evidence type="ECO:0000259" key="2">
    <source>
        <dbReference type="PROSITE" id="PS50113"/>
    </source>
</evidence>
<dbReference type="InterPro" id="IPR003018">
    <property type="entry name" value="GAF"/>
</dbReference>
<dbReference type="RefSeq" id="WP_171832837.1">
    <property type="nucleotide sequence ID" value="NZ_CP053708.1"/>
</dbReference>
<dbReference type="SUPFAM" id="SSF55781">
    <property type="entry name" value="GAF domain-like"/>
    <property type="match status" value="1"/>
</dbReference>
<evidence type="ECO:0000313" key="5">
    <source>
        <dbReference type="EMBL" id="QKE88873.1"/>
    </source>
</evidence>
<dbReference type="Pfam" id="PF08447">
    <property type="entry name" value="PAS_3"/>
    <property type="match status" value="1"/>
</dbReference>
<dbReference type="NCBIfam" id="TIGR00254">
    <property type="entry name" value="GGDEF"/>
    <property type="match status" value="1"/>
</dbReference>
<evidence type="ECO:0000259" key="1">
    <source>
        <dbReference type="PROSITE" id="PS50112"/>
    </source>
</evidence>
<dbReference type="InterPro" id="IPR035965">
    <property type="entry name" value="PAS-like_dom_sf"/>
</dbReference>
<dbReference type="SMART" id="SM00065">
    <property type="entry name" value="GAF"/>
    <property type="match status" value="1"/>
</dbReference>
<dbReference type="CDD" id="cd01948">
    <property type="entry name" value="EAL"/>
    <property type="match status" value="1"/>
</dbReference>
<dbReference type="CDD" id="cd01949">
    <property type="entry name" value="GGDEF"/>
    <property type="match status" value="1"/>
</dbReference>
<feature type="domain" description="PAC" evidence="2">
    <location>
        <begin position="269"/>
        <end position="321"/>
    </location>
</feature>
<dbReference type="Proteomes" id="UP000500767">
    <property type="component" value="Chromosome"/>
</dbReference>
<dbReference type="InterPro" id="IPR052155">
    <property type="entry name" value="Biofilm_reg_signaling"/>
</dbReference>
<reference evidence="5 6" key="1">
    <citation type="journal article" date="2014" name="World J. Microbiol. Biotechnol.">
        <title>Biodiversity and physiological characteristics of Antarctic and Arctic lichens-associated bacteria.</title>
        <authorList>
            <person name="Lee Y.M."/>
            <person name="Kim E.H."/>
            <person name="Lee H.K."/>
            <person name="Hong S.G."/>
        </authorList>
    </citation>
    <scope>NUCLEOTIDE SEQUENCE [LARGE SCALE GENOMIC DNA]</scope>
    <source>
        <strain evidence="5 6">PAMC 26569</strain>
    </source>
</reference>
<dbReference type="SMART" id="SM00267">
    <property type="entry name" value="GGDEF"/>
    <property type="match status" value="1"/>
</dbReference>
<dbReference type="Pfam" id="PF00990">
    <property type="entry name" value="GGDEF"/>
    <property type="match status" value="1"/>
</dbReference>
<dbReference type="AlphaFoldDB" id="A0A6M8H8E2"/>
<dbReference type="InterPro" id="IPR035919">
    <property type="entry name" value="EAL_sf"/>
</dbReference>
<dbReference type="InterPro" id="IPR000700">
    <property type="entry name" value="PAS-assoc_C"/>
</dbReference>
<dbReference type="Pfam" id="PF00563">
    <property type="entry name" value="EAL"/>
    <property type="match status" value="1"/>
</dbReference>